<protein>
    <submittedName>
        <fullName evidence="1">Uncharacterized protein</fullName>
    </submittedName>
</protein>
<proteinExistence type="predicted"/>
<keyword evidence="2" id="KW-1185">Reference proteome</keyword>
<dbReference type="InterPro" id="IPR008203">
    <property type="entry name" value="AF2212-like"/>
</dbReference>
<dbReference type="Pfam" id="PF01954">
    <property type="entry name" value="AF2212-like"/>
    <property type="match status" value="1"/>
</dbReference>
<evidence type="ECO:0000313" key="2">
    <source>
        <dbReference type="Proteomes" id="UP001157911"/>
    </source>
</evidence>
<dbReference type="Proteomes" id="UP001157911">
    <property type="component" value="Unassembled WGS sequence"/>
</dbReference>
<comment type="caution">
    <text evidence="1">The sequence shown here is derived from an EMBL/GenBank/DDBJ whole genome shotgun (WGS) entry which is preliminary data.</text>
</comment>
<sequence length="142" mass="16039">MKAVKAVFKDGVFVPVEPVGLGEGAEVLVVYVESASKGNPEWWNEIPVEEKKKDALKLFSEKLTAVPYIDVKVSVDGGEMEVFVLVHDEREVVRPVMEAGMKVYEETGVYVPIQVISERRLNRWKEQGSEIYRTIREGVSIK</sequence>
<evidence type="ECO:0000313" key="1">
    <source>
        <dbReference type="EMBL" id="SMP11116.1"/>
    </source>
</evidence>
<dbReference type="Gene3D" id="4.10.1150.10">
    <property type="entry name" value="AF2212/PG0164-like"/>
    <property type="match status" value="1"/>
</dbReference>
<accession>A0ABY1NK11</accession>
<gene>
    <name evidence="1" type="ORF">SAMN06265339_0885</name>
</gene>
<dbReference type="SUPFAM" id="SSF141694">
    <property type="entry name" value="AF2212/PG0164-like"/>
    <property type="match status" value="1"/>
</dbReference>
<dbReference type="RefSeq" id="WP_283400371.1">
    <property type="nucleotide sequence ID" value="NZ_FXUB01000002.1"/>
</dbReference>
<organism evidence="1 2">
    <name type="scientific">Desulfurobacterium pacificum</name>
    <dbReference type="NCBI Taxonomy" id="240166"/>
    <lineage>
        <taxon>Bacteria</taxon>
        <taxon>Pseudomonadati</taxon>
        <taxon>Aquificota</taxon>
        <taxon>Aquificia</taxon>
        <taxon>Desulfurobacteriales</taxon>
        <taxon>Desulfurobacteriaceae</taxon>
        <taxon>Desulfurobacterium</taxon>
    </lineage>
</organism>
<dbReference type="EMBL" id="FXUB01000002">
    <property type="protein sequence ID" value="SMP11116.1"/>
    <property type="molecule type" value="Genomic_DNA"/>
</dbReference>
<name>A0ABY1NK11_9BACT</name>
<reference evidence="1 2" key="1">
    <citation type="submission" date="2017-05" db="EMBL/GenBank/DDBJ databases">
        <authorList>
            <person name="Varghese N."/>
            <person name="Submissions S."/>
        </authorList>
    </citation>
    <scope>NUCLEOTIDE SEQUENCE [LARGE SCALE GENOMIC DNA]</scope>
    <source>
        <strain evidence="1 2">DSM 15522</strain>
    </source>
</reference>
<dbReference type="InterPro" id="IPR024069">
    <property type="entry name" value="AF2212-like_dom_sf"/>
</dbReference>